<dbReference type="AlphaFoldDB" id="C1DXJ0"/>
<gene>
    <name evidence="2" type="ordered locus">SULAZ_0105</name>
</gene>
<proteinExistence type="predicted"/>
<keyword evidence="3" id="KW-1185">Reference proteome</keyword>
<sequence length="41" mass="4897">MLLYGLILFHTTLTLKRFFNFYIVLGLNVLIVLFLLILHFI</sequence>
<dbReference type="Proteomes" id="UP000001369">
    <property type="component" value="Chromosome"/>
</dbReference>
<name>C1DXJ0_SULAA</name>
<feature type="transmembrane region" description="Helical" evidence="1">
    <location>
        <begin position="20"/>
        <end position="40"/>
    </location>
</feature>
<dbReference type="KEGG" id="saf:SULAZ_0105"/>
<accession>C1DXJ0</accession>
<keyword evidence="1" id="KW-0812">Transmembrane</keyword>
<protein>
    <submittedName>
        <fullName evidence="2">Uncharacterized protein</fullName>
    </submittedName>
</protein>
<dbReference type="HOGENOM" id="CLU_3277637_0_0_0"/>
<reference evidence="2 3" key="1">
    <citation type="journal article" date="2009" name="J. Bacteriol.">
        <title>Complete and draft genome sequences of six members of the Aquificales.</title>
        <authorList>
            <person name="Reysenbach A.L."/>
            <person name="Hamamura N."/>
            <person name="Podar M."/>
            <person name="Griffiths E."/>
            <person name="Ferreira S."/>
            <person name="Hochstein R."/>
            <person name="Heidelberg J."/>
            <person name="Johnson J."/>
            <person name="Mead D."/>
            <person name="Pohorille A."/>
            <person name="Sarmiento M."/>
            <person name="Schweighofer K."/>
            <person name="Seshadri R."/>
            <person name="Voytek M.A."/>
        </authorList>
    </citation>
    <scope>NUCLEOTIDE SEQUENCE [LARGE SCALE GENOMIC DNA]</scope>
    <source>
        <strain evidence="3">Az-Fu1 / DSM 15241 / OCM 825</strain>
    </source>
</reference>
<dbReference type="EMBL" id="CP001229">
    <property type="protein sequence ID" value="ACN99084.1"/>
    <property type="molecule type" value="Genomic_DNA"/>
</dbReference>
<evidence type="ECO:0000313" key="3">
    <source>
        <dbReference type="Proteomes" id="UP000001369"/>
    </source>
</evidence>
<organism evidence="2 3">
    <name type="scientific">Sulfurihydrogenibium azorense (strain DSM 15241 / OCM 825 / Az-Fu1)</name>
    <dbReference type="NCBI Taxonomy" id="204536"/>
    <lineage>
        <taxon>Bacteria</taxon>
        <taxon>Pseudomonadati</taxon>
        <taxon>Aquificota</taxon>
        <taxon>Aquificia</taxon>
        <taxon>Aquificales</taxon>
        <taxon>Hydrogenothermaceae</taxon>
        <taxon>Sulfurihydrogenibium</taxon>
    </lineage>
</organism>
<keyword evidence="1" id="KW-0472">Membrane</keyword>
<evidence type="ECO:0000313" key="2">
    <source>
        <dbReference type="EMBL" id="ACN99084.1"/>
    </source>
</evidence>
<keyword evidence="1" id="KW-1133">Transmembrane helix</keyword>
<dbReference type="STRING" id="204536.SULAZ_0105"/>
<evidence type="ECO:0000256" key="1">
    <source>
        <dbReference type="SAM" id="Phobius"/>
    </source>
</evidence>